<gene>
    <name evidence="6" type="ORF">SAMN06265784_1023</name>
</gene>
<dbReference type="SMART" id="SM00342">
    <property type="entry name" value="HTH_ARAC"/>
    <property type="match status" value="1"/>
</dbReference>
<dbReference type="InterPro" id="IPR018060">
    <property type="entry name" value="HTH_AraC"/>
</dbReference>
<keyword evidence="4" id="KW-0804">Transcription</keyword>
<dbReference type="SUPFAM" id="SSF51182">
    <property type="entry name" value="RmlC-like cupins"/>
    <property type="match status" value="1"/>
</dbReference>
<dbReference type="Pfam" id="PF12833">
    <property type="entry name" value="HTH_18"/>
    <property type="match status" value="1"/>
</dbReference>
<dbReference type="AlphaFoldDB" id="A0A1X7J1B0"/>
<evidence type="ECO:0000256" key="2">
    <source>
        <dbReference type="ARBA" id="ARBA00023125"/>
    </source>
</evidence>
<dbReference type="GO" id="GO:0003700">
    <property type="term" value="F:DNA-binding transcription factor activity"/>
    <property type="evidence" value="ECO:0007669"/>
    <property type="project" value="InterPro"/>
</dbReference>
<dbReference type="Proteomes" id="UP000193228">
    <property type="component" value="Unassembled WGS sequence"/>
</dbReference>
<dbReference type="PROSITE" id="PS01124">
    <property type="entry name" value="HTH_ARAC_FAMILY_2"/>
    <property type="match status" value="1"/>
</dbReference>
<dbReference type="Gene3D" id="1.10.10.60">
    <property type="entry name" value="Homeodomain-like"/>
    <property type="match status" value="1"/>
</dbReference>
<dbReference type="InterPro" id="IPR011051">
    <property type="entry name" value="RmlC_Cupin_sf"/>
</dbReference>
<proteinExistence type="predicted"/>
<reference evidence="7" key="1">
    <citation type="submission" date="2017-04" db="EMBL/GenBank/DDBJ databases">
        <authorList>
            <person name="Varghese N."/>
            <person name="Submissions S."/>
        </authorList>
    </citation>
    <scope>NUCLEOTIDE SEQUENCE [LARGE SCALE GENOMIC DNA]</scope>
    <source>
        <strain evidence="7">LMG 29540</strain>
    </source>
</reference>
<dbReference type="GO" id="GO:0043565">
    <property type="term" value="F:sequence-specific DNA binding"/>
    <property type="evidence" value="ECO:0007669"/>
    <property type="project" value="InterPro"/>
</dbReference>
<name>A0A1X7J1B0_9BURK</name>
<dbReference type="CDD" id="cd06999">
    <property type="entry name" value="cupin_HpaA-like_N"/>
    <property type="match status" value="1"/>
</dbReference>
<dbReference type="InterPro" id="IPR014710">
    <property type="entry name" value="RmlC-like_jellyroll"/>
</dbReference>
<keyword evidence="2" id="KW-0238">DNA-binding</keyword>
<dbReference type="Gene3D" id="2.60.120.10">
    <property type="entry name" value="Jelly Rolls"/>
    <property type="match status" value="1"/>
</dbReference>
<dbReference type="RefSeq" id="WP_085481193.1">
    <property type="nucleotide sequence ID" value="NZ_FXAT01000002.1"/>
</dbReference>
<dbReference type="OrthoDB" id="9803764at2"/>
<evidence type="ECO:0000313" key="7">
    <source>
        <dbReference type="Proteomes" id="UP000193228"/>
    </source>
</evidence>
<sequence length="300" mass="33420">MRNIPNYDLYGESARPPWYDAFNFEWIAERSRPNDWHIAAHRHDALLQILYIRSGAGHVLIESEKLAIEPPCLVLLPAQTVHGFVFSPEIDGLVITAAQRALESISKVVSPGLLPVLQRPALTPVRHEIGERTLMPLFGLLEQEFRGSARGHIAAGMSLMIALFVQVARLTDAVSTAGATASATINDRRAAQLKRLRELVATHVREHQPIDFYAEKLGVTAAQLGRICREELGHSPLSLVNDQLIREAQRDLVYSGLSIKQIAHALGFEDAAYFSRYFRKQTGVTPREFQSAAHQHLSIN</sequence>
<dbReference type="STRING" id="1515439.SAMN06265784_1023"/>
<evidence type="ECO:0000256" key="1">
    <source>
        <dbReference type="ARBA" id="ARBA00023015"/>
    </source>
</evidence>
<protein>
    <submittedName>
        <fullName evidence="6">AraC family transcriptional regulator, transcriptional activator of pobA</fullName>
    </submittedName>
</protein>
<dbReference type="EMBL" id="FXAT01000002">
    <property type="protein sequence ID" value="SMG20536.1"/>
    <property type="molecule type" value="Genomic_DNA"/>
</dbReference>
<evidence type="ECO:0000256" key="4">
    <source>
        <dbReference type="ARBA" id="ARBA00023163"/>
    </source>
</evidence>
<dbReference type="PRINTS" id="PR00032">
    <property type="entry name" value="HTHARAC"/>
</dbReference>
<dbReference type="InterPro" id="IPR009057">
    <property type="entry name" value="Homeodomain-like_sf"/>
</dbReference>
<dbReference type="Pfam" id="PF02311">
    <property type="entry name" value="AraC_binding"/>
    <property type="match status" value="1"/>
</dbReference>
<evidence type="ECO:0000259" key="5">
    <source>
        <dbReference type="PROSITE" id="PS01124"/>
    </source>
</evidence>
<dbReference type="SUPFAM" id="SSF46689">
    <property type="entry name" value="Homeodomain-like"/>
    <property type="match status" value="1"/>
</dbReference>
<evidence type="ECO:0000256" key="3">
    <source>
        <dbReference type="ARBA" id="ARBA00023159"/>
    </source>
</evidence>
<dbReference type="PANTHER" id="PTHR43280:SF32">
    <property type="entry name" value="TRANSCRIPTIONAL REGULATORY PROTEIN"/>
    <property type="match status" value="1"/>
</dbReference>
<feature type="domain" description="HTH araC/xylS-type" evidence="5">
    <location>
        <begin position="194"/>
        <end position="292"/>
    </location>
</feature>
<dbReference type="InterPro" id="IPR003313">
    <property type="entry name" value="AraC-bd"/>
</dbReference>
<organism evidence="6 7">
    <name type="scientific">Paraburkholderia susongensis</name>
    <dbReference type="NCBI Taxonomy" id="1515439"/>
    <lineage>
        <taxon>Bacteria</taxon>
        <taxon>Pseudomonadati</taxon>
        <taxon>Pseudomonadota</taxon>
        <taxon>Betaproteobacteria</taxon>
        <taxon>Burkholderiales</taxon>
        <taxon>Burkholderiaceae</taxon>
        <taxon>Paraburkholderia</taxon>
    </lineage>
</organism>
<dbReference type="InterPro" id="IPR020449">
    <property type="entry name" value="Tscrpt_reg_AraC-type_HTH"/>
</dbReference>
<keyword evidence="1" id="KW-0805">Transcription regulation</keyword>
<keyword evidence="7" id="KW-1185">Reference proteome</keyword>
<keyword evidence="3" id="KW-0010">Activator</keyword>
<dbReference type="PANTHER" id="PTHR43280">
    <property type="entry name" value="ARAC-FAMILY TRANSCRIPTIONAL REGULATOR"/>
    <property type="match status" value="1"/>
</dbReference>
<evidence type="ECO:0000313" key="6">
    <source>
        <dbReference type="EMBL" id="SMG20536.1"/>
    </source>
</evidence>
<accession>A0A1X7J1B0</accession>
<dbReference type="InterPro" id="IPR047264">
    <property type="entry name" value="Cupin_HpaA-like_N"/>
</dbReference>